<dbReference type="EMBL" id="JMSN01000004">
    <property type="protein sequence ID" value="KDN53126.1"/>
    <property type="molecule type" value="Genomic_DNA"/>
</dbReference>
<accession>A0A066WH24</accession>
<organism evidence="2 3">
    <name type="scientific">Tilletiaria anomala (strain ATCC 24038 / CBS 436.72 / UBC 951)</name>
    <dbReference type="NCBI Taxonomy" id="1037660"/>
    <lineage>
        <taxon>Eukaryota</taxon>
        <taxon>Fungi</taxon>
        <taxon>Dikarya</taxon>
        <taxon>Basidiomycota</taxon>
        <taxon>Ustilaginomycotina</taxon>
        <taxon>Exobasidiomycetes</taxon>
        <taxon>Georgefischeriales</taxon>
        <taxon>Tilletiariaceae</taxon>
        <taxon>Tilletiaria</taxon>
    </lineage>
</organism>
<evidence type="ECO:0000313" key="3">
    <source>
        <dbReference type="Proteomes" id="UP000027361"/>
    </source>
</evidence>
<dbReference type="GeneID" id="25263581"/>
<proteinExistence type="predicted"/>
<evidence type="ECO:0000313" key="2">
    <source>
        <dbReference type="EMBL" id="KDN53126.1"/>
    </source>
</evidence>
<dbReference type="RefSeq" id="XP_013245965.1">
    <property type="nucleotide sequence ID" value="XM_013390511.1"/>
</dbReference>
<sequence length="150" mass="16716">MHCRRLWPLGPDPLQDGAVVKAESARSKQPRRNENEKNRKKNSIACNYFIEQRGTKFGSSTHSLHLSFAELRLQSIREAQDMHDVQPCRGMGPTIGTSTNVSPLPTHAQLCYMHLHAPETCIDLAIILAFVVCLCTSRDWSTVSADGGKE</sequence>
<keyword evidence="3" id="KW-1185">Reference proteome</keyword>
<protein>
    <submittedName>
        <fullName evidence="2">Uncharacterized protein</fullName>
    </submittedName>
</protein>
<dbReference type="AlphaFoldDB" id="A0A066WH24"/>
<dbReference type="InParanoid" id="A0A066WH24"/>
<feature type="compositionally biased region" description="Basic and acidic residues" evidence="1">
    <location>
        <begin position="23"/>
        <end position="37"/>
    </location>
</feature>
<feature type="region of interest" description="Disordered" evidence="1">
    <location>
        <begin position="1"/>
        <end position="39"/>
    </location>
</feature>
<evidence type="ECO:0000256" key="1">
    <source>
        <dbReference type="SAM" id="MobiDB-lite"/>
    </source>
</evidence>
<gene>
    <name evidence="2" type="ORF">K437DRAFT_253449</name>
</gene>
<name>A0A066WH24_TILAU</name>
<comment type="caution">
    <text evidence="2">The sequence shown here is derived from an EMBL/GenBank/DDBJ whole genome shotgun (WGS) entry which is preliminary data.</text>
</comment>
<reference evidence="2 3" key="1">
    <citation type="submission" date="2014-05" db="EMBL/GenBank/DDBJ databases">
        <title>Draft genome sequence of a rare smut relative, Tilletiaria anomala UBC 951.</title>
        <authorList>
            <consortium name="DOE Joint Genome Institute"/>
            <person name="Toome M."/>
            <person name="Kuo A."/>
            <person name="Henrissat B."/>
            <person name="Lipzen A."/>
            <person name="Tritt A."/>
            <person name="Yoshinaga Y."/>
            <person name="Zane M."/>
            <person name="Barry K."/>
            <person name="Grigoriev I.V."/>
            <person name="Spatafora J.W."/>
            <person name="Aimea M.C."/>
        </authorList>
    </citation>
    <scope>NUCLEOTIDE SEQUENCE [LARGE SCALE GENOMIC DNA]</scope>
    <source>
        <strain evidence="2 3">UBC 951</strain>
    </source>
</reference>
<dbReference type="Proteomes" id="UP000027361">
    <property type="component" value="Unassembled WGS sequence"/>
</dbReference>
<dbReference type="HOGENOM" id="CLU_1741836_0_0_1"/>